<gene>
    <name evidence="2" type="ORF">ENLAB_30230</name>
</gene>
<dbReference type="InterPro" id="IPR010093">
    <property type="entry name" value="SinI_DNA-bd"/>
</dbReference>
<reference evidence="2 3" key="1">
    <citation type="submission" date="2022-03" db="EMBL/GenBank/DDBJ databases">
        <title>Complete genome sequence of Enterococcus innesii DB-1.</title>
        <authorList>
            <person name="Fukuda D."/>
            <person name="Nolasco-Hipolito C."/>
        </authorList>
    </citation>
    <scope>NUCLEOTIDE SEQUENCE [LARGE SCALE GENOMIC DNA]</scope>
    <source>
        <strain evidence="2 3">DB-1</strain>
    </source>
</reference>
<dbReference type="InterPro" id="IPR009061">
    <property type="entry name" value="DNA-bd_dom_put_sf"/>
</dbReference>
<dbReference type="PROSITE" id="PS50937">
    <property type="entry name" value="HTH_MERR_2"/>
    <property type="match status" value="1"/>
</dbReference>
<dbReference type="InterPro" id="IPR000551">
    <property type="entry name" value="MerR-type_HTH_dom"/>
</dbReference>
<evidence type="ECO:0000259" key="1">
    <source>
        <dbReference type="PROSITE" id="PS50937"/>
    </source>
</evidence>
<dbReference type="Proteomes" id="UP000831692">
    <property type="component" value="Chromosome"/>
</dbReference>
<dbReference type="NCBIfam" id="TIGR01764">
    <property type="entry name" value="excise"/>
    <property type="match status" value="1"/>
</dbReference>
<feature type="domain" description="HTH merR-type" evidence="1">
    <location>
        <begin position="4"/>
        <end position="26"/>
    </location>
</feature>
<sequence>MKDYYTVEEVAEKLGVTTRTIRNYQKTNQLKGTKIGGQWRFSYKDVASLIGEPFEDPLLSFASIRSEKQIPESLLAIDFFIESEELLQQQKKIVIDEFNALYSGESRRFYFEKINPTMARFTLVGPLKYVTTFGQWIETILSPPK</sequence>
<dbReference type="GeneID" id="83459048"/>
<accession>A0ABM7XWF8</accession>
<proteinExistence type="predicted"/>
<dbReference type="EMBL" id="AP025635">
    <property type="protein sequence ID" value="BDG69459.1"/>
    <property type="molecule type" value="Genomic_DNA"/>
</dbReference>
<dbReference type="RefSeq" id="WP_244351881.1">
    <property type="nucleotide sequence ID" value="NZ_AP025635.1"/>
</dbReference>
<name>A0ABM7XWF8_9ENTE</name>
<keyword evidence="3" id="KW-1185">Reference proteome</keyword>
<evidence type="ECO:0000313" key="2">
    <source>
        <dbReference type="EMBL" id="BDG69459.1"/>
    </source>
</evidence>
<organism evidence="2 3">
    <name type="scientific">Enterococcus innesii</name>
    <dbReference type="NCBI Taxonomy" id="2839759"/>
    <lineage>
        <taxon>Bacteria</taxon>
        <taxon>Bacillati</taxon>
        <taxon>Bacillota</taxon>
        <taxon>Bacilli</taxon>
        <taxon>Lactobacillales</taxon>
        <taxon>Enterococcaceae</taxon>
        <taxon>Enterococcus</taxon>
    </lineage>
</organism>
<protein>
    <submittedName>
        <fullName evidence="2">MerR family transcriptional regulator</fullName>
    </submittedName>
</protein>
<evidence type="ECO:0000313" key="3">
    <source>
        <dbReference type="Proteomes" id="UP000831692"/>
    </source>
</evidence>
<dbReference type="Gene3D" id="1.10.1660.10">
    <property type="match status" value="1"/>
</dbReference>
<dbReference type="InterPro" id="IPR041657">
    <property type="entry name" value="HTH_17"/>
</dbReference>
<dbReference type="SUPFAM" id="SSF46955">
    <property type="entry name" value="Putative DNA-binding domain"/>
    <property type="match status" value="1"/>
</dbReference>
<dbReference type="Pfam" id="PF12728">
    <property type="entry name" value="HTH_17"/>
    <property type="match status" value="1"/>
</dbReference>